<dbReference type="STRING" id="869213.GCA_000517085_00135"/>
<dbReference type="PANTHER" id="PTHR47197:SF3">
    <property type="entry name" value="DIHYDRO-HEME D1 DEHYDROGENASE"/>
    <property type="match status" value="1"/>
</dbReference>
<dbReference type="Pfam" id="PF16819">
    <property type="entry name" value="DUF5074"/>
    <property type="match status" value="1"/>
</dbReference>
<evidence type="ECO:0000256" key="1">
    <source>
        <dbReference type="SAM" id="SignalP"/>
    </source>
</evidence>
<proteinExistence type="predicted"/>
<sequence length="377" mass="43074">MRKISITIFCIALIFSSCMKDDELTNFKEPDYEFGDDTTTITNIRRASGVFIMNEGNFMYGNASLSYYDVENRKVYNDIFYETNKLPLGDVAQSMIIRDSLGYVVINNSGKVYVININTFNVVGKITGLTSPRYIHFLSDTKAYITDLYAKSIAIVNPQTFQLTGSINVNNYDPWFYQHPTEQMVQYDKYVFTNCWSYDNKILVIDSETDQIVDSIDVIKQPTSLCMDKYNKIWSVSDGGYSGSPYKQEYPGLQRINPVTREVEKTWTFGFDDWPQEVCINGGGDTVFFINKHIYCQPVLSDAEPEIFIKSPYDYSDKDAYFGGFYGLDIDPFSSEVYVADAIDYVQQGVVYRYTAKAVPIDTFKVGIIPGAFCFKK</sequence>
<dbReference type="InterPro" id="IPR031815">
    <property type="entry name" value="DUF5074"/>
</dbReference>
<organism evidence="2 3">
    <name type="scientific">Saccharicrinis fermentans DSM 9555 = JCM 21142</name>
    <dbReference type="NCBI Taxonomy" id="869213"/>
    <lineage>
        <taxon>Bacteria</taxon>
        <taxon>Pseudomonadati</taxon>
        <taxon>Bacteroidota</taxon>
        <taxon>Bacteroidia</taxon>
        <taxon>Marinilabiliales</taxon>
        <taxon>Marinilabiliaceae</taxon>
        <taxon>Saccharicrinis</taxon>
    </lineage>
</organism>
<keyword evidence="3" id="KW-1185">Reference proteome</keyword>
<evidence type="ECO:0000313" key="2">
    <source>
        <dbReference type="EMBL" id="GAF05283.1"/>
    </source>
</evidence>
<name>W7YCT3_9BACT</name>
<feature type="signal peptide" evidence="1">
    <location>
        <begin position="1"/>
        <end position="20"/>
    </location>
</feature>
<dbReference type="PROSITE" id="PS51257">
    <property type="entry name" value="PROKAR_LIPOPROTEIN"/>
    <property type="match status" value="1"/>
</dbReference>
<dbReference type="RefSeq" id="WP_152541870.1">
    <property type="nucleotide sequence ID" value="NZ_BAMD01000077.1"/>
</dbReference>
<protein>
    <submittedName>
        <fullName evidence="2">40-residue YVTN family beta-propeller repeat</fullName>
    </submittedName>
</protein>
<gene>
    <name evidence="2" type="ORF">JCM21142_94012</name>
</gene>
<dbReference type="EMBL" id="BAMD01000077">
    <property type="protein sequence ID" value="GAF05283.1"/>
    <property type="molecule type" value="Genomic_DNA"/>
</dbReference>
<dbReference type="InterPro" id="IPR051200">
    <property type="entry name" value="Host-pathogen_enzymatic-act"/>
</dbReference>
<comment type="caution">
    <text evidence="2">The sequence shown here is derived from an EMBL/GenBank/DDBJ whole genome shotgun (WGS) entry which is preliminary data.</text>
</comment>
<dbReference type="Gene3D" id="2.130.10.10">
    <property type="entry name" value="YVTN repeat-like/Quinoprotein amine dehydrogenase"/>
    <property type="match status" value="1"/>
</dbReference>
<accession>W7YCT3</accession>
<dbReference type="SUPFAM" id="SSF63825">
    <property type="entry name" value="YWTD domain"/>
    <property type="match status" value="1"/>
</dbReference>
<feature type="chain" id="PRO_5004907253" evidence="1">
    <location>
        <begin position="21"/>
        <end position="377"/>
    </location>
</feature>
<dbReference type="PANTHER" id="PTHR47197">
    <property type="entry name" value="PROTEIN NIRF"/>
    <property type="match status" value="1"/>
</dbReference>
<reference evidence="2 3" key="1">
    <citation type="journal article" date="2014" name="Genome Announc.">
        <title>Draft Genome Sequence of Cytophaga fermentans JCM 21142T, a Facultative Anaerobe Isolated from Marine Mud.</title>
        <authorList>
            <person name="Starns D."/>
            <person name="Oshima K."/>
            <person name="Suda W."/>
            <person name="Iino T."/>
            <person name="Yuki M."/>
            <person name="Inoue J."/>
            <person name="Kitamura K."/>
            <person name="Iida T."/>
            <person name="Darby A."/>
            <person name="Hattori M."/>
            <person name="Ohkuma M."/>
        </authorList>
    </citation>
    <scope>NUCLEOTIDE SEQUENCE [LARGE SCALE GENOMIC DNA]</scope>
    <source>
        <strain evidence="2 3">JCM 21142</strain>
    </source>
</reference>
<dbReference type="AlphaFoldDB" id="W7YCT3"/>
<dbReference type="eggNOG" id="COG3391">
    <property type="taxonomic scope" value="Bacteria"/>
</dbReference>
<evidence type="ECO:0000313" key="3">
    <source>
        <dbReference type="Proteomes" id="UP000019402"/>
    </source>
</evidence>
<dbReference type="InterPro" id="IPR015943">
    <property type="entry name" value="WD40/YVTN_repeat-like_dom_sf"/>
</dbReference>
<keyword evidence="1" id="KW-0732">Signal</keyword>
<dbReference type="Proteomes" id="UP000019402">
    <property type="component" value="Unassembled WGS sequence"/>
</dbReference>